<reference evidence="3 4" key="1">
    <citation type="submission" date="2024-08" db="EMBL/GenBank/DDBJ databases">
        <title>Whole-genome sequencing of halo(alkali)philic microorganisms from hypersaline lakes.</title>
        <authorList>
            <person name="Sorokin D.Y."/>
            <person name="Merkel A.Y."/>
            <person name="Messina E."/>
            <person name="Yakimov M."/>
        </authorList>
    </citation>
    <scope>NUCLEOTIDE SEQUENCE [LARGE SCALE GENOMIC DNA]</scope>
    <source>
        <strain evidence="3 4">AB-hyl4</strain>
    </source>
</reference>
<evidence type="ECO:0000256" key="1">
    <source>
        <dbReference type="SAM" id="MobiDB-lite"/>
    </source>
</evidence>
<sequence>MAGEANHVQAEGTIDQSVRRFVRQATWALALRRAVMWSAGWLVAWGVLVLVLRVTGDVSLRWLLAGGLGLPMVLMLAGWRAWRARPEAATVRAMLDSRLQCGGLLMVQDETGIDAWRARLPGQAAMRVRWRGGRSLAAMGVAGAFVVAAFVVPEHVTQIARAQPLDVSGPTGRLAEQLEVLAEEALIEPEDASSLAERLDRLAAEASGDDPVRTWEALDHLRERLEQAAAEAGEAAVQETAALTAAQVLAEALAEDGDLLSAEQQAEAMQALADMTARAMAERGALSDQLGASLAEAINSGSLSEEQLAALAEALRDRKMDIAEMMDRLAECDLADERMLTACRLAGEGESGGMCEMLAGLDGEMSIEDAVAMWCQGGGWGISQNGGLTPMTWHDQPGTEEGAGFEAMALPTADASALRDSLLVGLSATAPEVDELAEASVGGALRDAPADGGAAATQRLLPRHRETAQRYFDRDESR</sequence>
<keyword evidence="2" id="KW-1133">Transmembrane helix</keyword>
<organism evidence="3 4">
    <name type="scientific">Natronomicrosphaera hydrolytica</name>
    <dbReference type="NCBI Taxonomy" id="3242702"/>
    <lineage>
        <taxon>Bacteria</taxon>
        <taxon>Pseudomonadati</taxon>
        <taxon>Planctomycetota</taxon>
        <taxon>Phycisphaerae</taxon>
        <taxon>Phycisphaerales</taxon>
        <taxon>Phycisphaeraceae</taxon>
        <taxon>Natronomicrosphaera</taxon>
    </lineage>
</organism>
<dbReference type="Proteomes" id="UP001575105">
    <property type="component" value="Unassembled WGS sequence"/>
</dbReference>
<feature type="region of interest" description="Disordered" evidence="1">
    <location>
        <begin position="447"/>
        <end position="478"/>
    </location>
</feature>
<keyword evidence="4" id="KW-1185">Reference proteome</keyword>
<feature type="transmembrane region" description="Helical" evidence="2">
    <location>
        <begin position="60"/>
        <end position="82"/>
    </location>
</feature>
<evidence type="ECO:0000256" key="2">
    <source>
        <dbReference type="SAM" id="Phobius"/>
    </source>
</evidence>
<evidence type="ECO:0000313" key="3">
    <source>
        <dbReference type="EMBL" id="MFA9478594.1"/>
    </source>
</evidence>
<proteinExistence type="predicted"/>
<dbReference type="RefSeq" id="WP_425345520.1">
    <property type="nucleotide sequence ID" value="NZ_JBGUBD010000005.1"/>
</dbReference>
<feature type="transmembrane region" description="Helical" evidence="2">
    <location>
        <begin position="136"/>
        <end position="153"/>
    </location>
</feature>
<comment type="caution">
    <text evidence="3">The sequence shown here is derived from an EMBL/GenBank/DDBJ whole genome shotgun (WGS) entry which is preliminary data.</text>
</comment>
<evidence type="ECO:0000313" key="4">
    <source>
        <dbReference type="Proteomes" id="UP001575105"/>
    </source>
</evidence>
<dbReference type="EMBL" id="JBGUBD010000005">
    <property type="protein sequence ID" value="MFA9478594.1"/>
    <property type="molecule type" value="Genomic_DNA"/>
</dbReference>
<keyword evidence="2" id="KW-0812">Transmembrane</keyword>
<accession>A0ABV4U4R5</accession>
<gene>
    <name evidence="3" type="ORF">ACERK3_09830</name>
</gene>
<keyword evidence="2" id="KW-0472">Membrane</keyword>
<name>A0ABV4U4R5_9BACT</name>
<feature type="compositionally biased region" description="Basic and acidic residues" evidence="1">
    <location>
        <begin position="463"/>
        <end position="478"/>
    </location>
</feature>
<protein>
    <submittedName>
        <fullName evidence="3">Uncharacterized protein</fullName>
    </submittedName>
</protein>
<feature type="transmembrane region" description="Helical" evidence="2">
    <location>
        <begin position="34"/>
        <end position="54"/>
    </location>
</feature>